<dbReference type="InterPro" id="IPR055130">
    <property type="entry name" value="PreP_C"/>
</dbReference>
<dbReference type="Proteomes" id="UP000326396">
    <property type="component" value="Linkage Group LG9"/>
</dbReference>
<keyword evidence="3" id="KW-1185">Reference proteome</keyword>
<dbReference type="Pfam" id="PF22516">
    <property type="entry name" value="PreP_C"/>
    <property type="match status" value="1"/>
</dbReference>
<dbReference type="OrthoDB" id="10250783at2759"/>
<sequence length="643" mass="72137">MERVVLLRSISSCTSHACIRTFSRSSHRLSSNRYRLIPNFHRRSPLRHHLRLISTAIPSRLQFSARFSPITPRAIATSSQQFSPVNVSIRVYCLLADAIDAHEDVAEKLGFEKVSEQFIAECKSTAIFVLCGSRKYPLKGPFVELLKGSLHTFLNAFTYPDRTCYPVASTNTKDFYNLVDVYVDAVFFPKCVEDIQTFQQEGWHYELNNPSEEITYKVVFNEMKGVYSQPDNILGRTSQQAVFPDNAYGVDSGGDPQVGNINGVKVLQHDLFTNDVLYTEIVFDMSSLKKELLPLVPLFCQSLLEMGTKDQDFVQLNQLIGRKTGGISVFPFISSKRGSDAPISHIIVRGKAMSSRTEDLFNLNRLRGSGHGIAAARMDAKLNSAGWISEQMGGISYLEYLKNLEEKVEQDWSEISISLEEIRKTLISKKGCLVNLTSDGKNLKNSETIVGKFLDLLPSTSPVTSASWNARIPSINEAIVIPTQVNYVGKAANLYDIGYQLKGSAYVISKHIRVFSFLSYRDPNLLKTLDIYDGTCDFLRQMEMDNDTLTKAIIGTIGDVDSYQLPDAKGYSSLLRYLLEITEEERQIRREEILSTSLNDFKEFANAIDAIKDKGVVVAVASPDDVEAANKERSDFFQVKKVL</sequence>
<dbReference type="PANTHER" id="PTHR43016">
    <property type="entry name" value="PRESEQUENCE PROTEASE"/>
    <property type="match status" value="1"/>
</dbReference>
<dbReference type="Pfam" id="PF08367">
    <property type="entry name" value="M16C_assoc"/>
    <property type="match status" value="2"/>
</dbReference>
<dbReference type="GO" id="GO:0046872">
    <property type="term" value="F:metal ion binding"/>
    <property type="evidence" value="ECO:0007669"/>
    <property type="project" value="InterPro"/>
</dbReference>
<dbReference type="Gene3D" id="3.30.830.10">
    <property type="entry name" value="Metalloenzyme, LuxS/M16 peptidase-like"/>
    <property type="match status" value="4"/>
</dbReference>
<proteinExistence type="predicted"/>
<dbReference type="SMART" id="SM01264">
    <property type="entry name" value="M16C_associated"/>
    <property type="match status" value="1"/>
</dbReference>
<dbReference type="InterPro" id="IPR013578">
    <property type="entry name" value="Peptidase_M16C_assoc"/>
</dbReference>
<dbReference type="GO" id="GO:0004222">
    <property type="term" value="F:metalloendopeptidase activity"/>
    <property type="evidence" value="ECO:0007669"/>
    <property type="project" value="TreeGrafter"/>
</dbReference>
<reference evidence="2 3" key="1">
    <citation type="submission" date="2019-05" db="EMBL/GenBank/DDBJ databases">
        <title>Mikania micrantha, genome provides insights into the molecular mechanism of rapid growth.</title>
        <authorList>
            <person name="Liu B."/>
        </authorList>
    </citation>
    <scope>NUCLEOTIDE SEQUENCE [LARGE SCALE GENOMIC DNA]</scope>
    <source>
        <strain evidence="2">NLD-2019</strain>
        <tissue evidence="2">Leaf</tissue>
    </source>
</reference>
<dbReference type="SUPFAM" id="SSF63411">
    <property type="entry name" value="LuxS/MPP-like metallohydrolase"/>
    <property type="match status" value="3"/>
</dbReference>
<dbReference type="GO" id="GO:0009507">
    <property type="term" value="C:chloroplast"/>
    <property type="evidence" value="ECO:0007669"/>
    <property type="project" value="TreeGrafter"/>
</dbReference>
<evidence type="ECO:0000259" key="1">
    <source>
        <dbReference type="SMART" id="SM01264"/>
    </source>
</evidence>
<dbReference type="AlphaFoldDB" id="A0A5N6LNQ4"/>
<name>A0A5N6LNQ4_9ASTR</name>
<accession>A0A5N6LNQ4</accession>
<comment type="caution">
    <text evidence="2">The sequence shown here is derived from an EMBL/GenBank/DDBJ whole genome shotgun (WGS) entry which is preliminary data.</text>
</comment>
<gene>
    <name evidence="2" type="ORF">E3N88_40771</name>
</gene>
<feature type="domain" description="Peptidase M16C associated" evidence="1">
    <location>
        <begin position="164"/>
        <end position="404"/>
    </location>
</feature>
<dbReference type="GO" id="GO:0016485">
    <property type="term" value="P:protein processing"/>
    <property type="evidence" value="ECO:0007669"/>
    <property type="project" value="TreeGrafter"/>
</dbReference>
<dbReference type="InterPro" id="IPR011249">
    <property type="entry name" value="Metalloenz_LuxS/M16"/>
</dbReference>
<protein>
    <recommendedName>
        <fullName evidence="1">Peptidase M16C associated domain-containing protein</fullName>
    </recommendedName>
</protein>
<evidence type="ECO:0000313" key="3">
    <source>
        <dbReference type="Proteomes" id="UP000326396"/>
    </source>
</evidence>
<dbReference type="GO" id="GO:0005739">
    <property type="term" value="C:mitochondrion"/>
    <property type="evidence" value="ECO:0007669"/>
    <property type="project" value="TreeGrafter"/>
</dbReference>
<dbReference type="PANTHER" id="PTHR43016:SF13">
    <property type="entry name" value="PRESEQUENCE PROTEASE, MITOCHONDRIAL"/>
    <property type="match status" value="1"/>
</dbReference>
<dbReference type="EMBL" id="SZYD01000019">
    <property type="protein sequence ID" value="KAD2393794.1"/>
    <property type="molecule type" value="Genomic_DNA"/>
</dbReference>
<organism evidence="2 3">
    <name type="scientific">Mikania micrantha</name>
    <name type="common">bitter vine</name>
    <dbReference type="NCBI Taxonomy" id="192012"/>
    <lineage>
        <taxon>Eukaryota</taxon>
        <taxon>Viridiplantae</taxon>
        <taxon>Streptophyta</taxon>
        <taxon>Embryophyta</taxon>
        <taxon>Tracheophyta</taxon>
        <taxon>Spermatophyta</taxon>
        <taxon>Magnoliopsida</taxon>
        <taxon>eudicotyledons</taxon>
        <taxon>Gunneridae</taxon>
        <taxon>Pentapetalae</taxon>
        <taxon>asterids</taxon>
        <taxon>campanulids</taxon>
        <taxon>Asterales</taxon>
        <taxon>Asteraceae</taxon>
        <taxon>Asteroideae</taxon>
        <taxon>Heliantheae alliance</taxon>
        <taxon>Eupatorieae</taxon>
        <taxon>Mikania</taxon>
    </lineage>
</organism>
<evidence type="ECO:0000313" key="2">
    <source>
        <dbReference type="EMBL" id="KAD2393794.1"/>
    </source>
</evidence>